<dbReference type="OrthoDB" id="6437344at2759"/>
<gene>
    <name evidence="1" type="ORF">HPB48_013802</name>
</gene>
<dbReference type="VEuPathDB" id="VectorBase:HLOH_040789"/>
<dbReference type="Proteomes" id="UP000821853">
    <property type="component" value="Unassembled WGS sequence"/>
</dbReference>
<dbReference type="AlphaFoldDB" id="A0A9J6GX55"/>
<protein>
    <recommendedName>
        <fullName evidence="3">DUF4371 domain-containing protein</fullName>
    </recommendedName>
</protein>
<dbReference type="PANTHER" id="PTHR45749">
    <property type="match status" value="1"/>
</dbReference>
<comment type="caution">
    <text evidence="1">The sequence shown here is derived from an EMBL/GenBank/DDBJ whole genome shotgun (WGS) entry which is preliminary data.</text>
</comment>
<evidence type="ECO:0000313" key="2">
    <source>
        <dbReference type="Proteomes" id="UP000821853"/>
    </source>
</evidence>
<dbReference type="OMA" id="ITIREDF"/>
<accession>A0A9J6GX55</accession>
<evidence type="ECO:0008006" key="3">
    <source>
        <dbReference type="Google" id="ProtNLM"/>
    </source>
</evidence>
<proteinExistence type="predicted"/>
<dbReference type="PANTHER" id="PTHR45749:SF28">
    <property type="entry name" value="ZINC FINGER MYM-TYPE PROTEIN 1-LIKE-RELATED"/>
    <property type="match status" value="1"/>
</dbReference>
<organism evidence="1 2">
    <name type="scientific">Haemaphysalis longicornis</name>
    <name type="common">Bush tick</name>
    <dbReference type="NCBI Taxonomy" id="44386"/>
    <lineage>
        <taxon>Eukaryota</taxon>
        <taxon>Metazoa</taxon>
        <taxon>Ecdysozoa</taxon>
        <taxon>Arthropoda</taxon>
        <taxon>Chelicerata</taxon>
        <taxon>Arachnida</taxon>
        <taxon>Acari</taxon>
        <taxon>Parasitiformes</taxon>
        <taxon>Ixodida</taxon>
        <taxon>Ixodoidea</taxon>
        <taxon>Ixodidae</taxon>
        <taxon>Haemaphysalinae</taxon>
        <taxon>Haemaphysalis</taxon>
    </lineage>
</organism>
<reference evidence="1 2" key="1">
    <citation type="journal article" date="2020" name="Cell">
        <title>Large-Scale Comparative Analyses of Tick Genomes Elucidate Their Genetic Diversity and Vector Capacities.</title>
        <authorList>
            <consortium name="Tick Genome and Microbiome Consortium (TIGMIC)"/>
            <person name="Jia N."/>
            <person name="Wang J."/>
            <person name="Shi W."/>
            <person name="Du L."/>
            <person name="Sun Y."/>
            <person name="Zhan W."/>
            <person name="Jiang J.F."/>
            <person name="Wang Q."/>
            <person name="Zhang B."/>
            <person name="Ji P."/>
            <person name="Bell-Sakyi L."/>
            <person name="Cui X.M."/>
            <person name="Yuan T.T."/>
            <person name="Jiang B.G."/>
            <person name="Yang W.F."/>
            <person name="Lam T.T."/>
            <person name="Chang Q.C."/>
            <person name="Ding S.J."/>
            <person name="Wang X.J."/>
            <person name="Zhu J.G."/>
            <person name="Ruan X.D."/>
            <person name="Zhao L."/>
            <person name="Wei J.T."/>
            <person name="Ye R.Z."/>
            <person name="Que T.C."/>
            <person name="Du C.H."/>
            <person name="Zhou Y.H."/>
            <person name="Cheng J.X."/>
            <person name="Dai P.F."/>
            <person name="Guo W.B."/>
            <person name="Han X.H."/>
            <person name="Huang E.J."/>
            <person name="Li L.F."/>
            <person name="Wei W."/>
            <person name="Gao Y.C."/>
            <person name="Liu J.Z."/>
            <person name="Shao H.Z."/>
            <person name="Wang X."/>
            <person name="Wang C.C."/>
            <person name="Yang T.C."/>
            <person name="Huo Q.B."/>
            <person name="Li W."/>
            <person name="Chen H.Y."/>
            <person name="Chen S.E."/>
            <person name="Zhou L.G."/>
            <person name="Ni X.B."/>
            <person name="Tian J.H."/>
            <person name="Sheng Y."/>
            <person name="Liu T."/>
            <person name="Pan Y.S."/>
            <person name="Xia L.Y."/>
            <person name="Li J."/>
            <person name="Zhao F."/>
            <person name="Cao W.C."/>
        </authorList>
    </citation>
    <scope>NUCLEOTIDE SEQUENCE [LARGE SCALE GENOMIC DNA]</scope>
    <source>
        <strain evidence="1">HaeL-2018</strain>
    </source>
</reference>
<name>A0A9J6GX55_HAELO</name>
<sequence>MHDTEIRTGSTVVNEGNFRELLRFRMESGDKELEEHLSGSFSRETYVSKTTQNEVISCRGAEMSAIIIKRVQDSIMYSIMFDETTDVAHDSQLALVLRCVHDGMLREDFLQFVSLRQGTNKRP</sequence>
<evidence type="ECO:0000313" key="1">
    <source>
        <dbReference type="EMBL" id="KAH9378836.1"/>
    </source>
</evidence>
<keyword evidence="2" id="KW-1185">Reference proteome</keyword>
<dbReference type="EMBL" id="JABSTR010000009">
    <property type="protein sequence ID" value="KAH9378836.1"/>
    <property type="molecule type" value="Genomic_DNA"/>
</dbReference>